<dbReference type="EMBL" id="AJIL01000021">
    <property type="protein sequence ID" value="KNF02786.1"/>
    <property type="molecule type" value="Genomic_DNA"/>
</dbReference>
<gene>
    <name evidence="2" type="ORF">PSTG_04071</name>
</gene>
<organism evidence="2 3">
    <name type="scientific">Puccinia striiformis f. sp. tritici PST-78</name>
    <dbReference type="NCBI Taxonomy" id="1165861"/>
    <lineage>
        <taxon>Eukaryota</taxon>
        <taxon>Fungi</taxon>
        <taxon>Dikarya</taxon>
        <taxon>Basidiomycota</taxon>
        <taxon>Pucciniomycotina</taxon>
        <taxon>Pucciniomycetes</taxon>
        <taxon>Pucciniales</taxon>
        <taxon>Pucciniaceae</taxon>
        <taxon>Puccinia</taxon>
    </lineage>
</organism>
<dbReference type="SUPFAM" id="SSF53098">
    <property type="entry name" value="Ribonuclease H-like"/>
    <property type="match status" value="1"/>
</dbReference>
<keyword evidence="3" id="KW-1185">Reference proteome</keyword>
<evidence type="ECO:0008006" key="4">
    <source>
        <dbReference type="Google" id="ProtNLM"/>
    </source>
</evidence>
<dbReference type="PANTHER" id="PTHR47501">
    <property type="entry name" value="TRANSPOSASE-RELATED"/>
    <property type="match status" value="1"/>
</dbReference>
<evidence type="ECO:0000313" key="3">
    <source>
        <dbReference type="Proteomes" id="UP000054564"/>
    </source>
</evidence>
<dbReference type="OrthoDB" id="2506001at2759"/>
<sequence length="618" mass="68314">MSVSGVPSTPPGHYNAQEQQSALCRSSRNTTPTHRPGMVASAGDSRRSITIPTSATQPPSSSQNLESNIPTSQSNPRKRKTPSSVASTAVSVTKRQPVPKVTRVPPSKPLAKKSTQPGTVEDNIIDLAQDSDQGNKKIVKCRQTNKKDDGFDKILAYFGPPYYITGDDLTEDPFTYDCLHCNASVRGAHHTNSNLVSHRDGSRQKGRSTIGCPKRLNAIQAGAKLPPTVAQTVQSSDAKNNTKIDSFFCATEKFNNLVLNRVLTIWLIRNALAWARVEDLALQSAFYYAQPSSKIYMRKWQAQSAQSLYLDLKETMIARLHQNDSRFTLIHDVWTTKGNRYGFIGATVTYINKDCEYVVNHLTIKLVAWHHKGAWLAEPVVNVLKKHHLHKKITQTTDSGSNNNTMAVEMFAQLDSLGDPEMLWNPVKMHIKCFCHKLALIVAAGLKELGIRTVPPPKVRRGLLGRFPLDKSLATVAEEEEYDPEPEEATQVKDGGTKGDETKEDSDEDDDGDGDDNEDDGAEPGGNVKGKETVAAGVSGCCKSNELNELTISITGSAPWRQTYKLVAMAKGLKVLDLIAGYGIRWNIKYESQMRAYNAREVIHQMLKDDFDKHVTKN</sequence>
<evidence type="ECO:0000256" key="1">
    <source>
        <dbReference type="SAM" id="MobiDB-lite"/>
    </source>
</evidence>
<dbReference type="InterPro" id="IPR012337">
    <property type="entry name" value="RNaseH-like_sf"/>
</dbReference>
<feature type="compositionally biased region" description="Acidic residues" evidence="1">
    <location>
        <begin position="502"/>
        <end position="522"/>
    </location>
</feature>
<name>A0A0L0VU38_9BASI</name>
<feature type="compositionally biased region" description="Low complexity" evidence="1">
    <location>
        <begin position="83"/>
        <end position="93"/>
    </location>
</feature>
<accession>A0A0L0VU38</accession>
<dbReference type="Proteomes" id="UP000054564">
    <property type="component" value="Unassembled WGS sequence"/>
</dbReference>
<feature type="compositionally biased region" description="Acidic residues" evidence="1">
    <location>
        <begin position="477"/>
        <end position="488"/>
    </location>
</feature>
<evidence type="ECO:0000313" key="2">
    <source>
        <dbReference type="EMBL" id="KNF02786.1"/>
    </source>
</evidence>
<feature type="compositionally biased region" description="Low complexity" evidence="1">
    <location>
        <begin position="48"/>
        <end position="63"/>
    </location>
</feature>
<dbReference type="PANTHER" id="PTHR47501:SF5">
    <property type="entry name" value="HAT C-TERMINAL DIMERISATION DOMAIN-CONTAINING PROTEIN"/>
    <property type="match status" value="1"/>
</dbReference>
<protein>
    <recommendedName>
        <fullName evidence="4">HAT C-terminal dimerisation domain-containing protein</fullName>
    </recommendedName>
</protein>
<feature type="region of interest" description="Disordered" evidence="1">
    <location>
        <begin position="475"/>
        <end position="531"/>
    </location>
</feature>
<feature type="region of interest" description="Disordered" evidence="1">
    <location>
        <begin position="1"/>
        <end position="120"/>
    </location>
</feature>
<dbReference type="AlphaFoldDB" id="A0A0L0VU38"/>
<feature type="compositionally biased region" description="Polar residues" evidence="1">
    <location>
        <begin position="16"/>
        <end position="33"/>
    </location>
</feature>
<comment type="caution">
    <text evidence="2">The sequence shown here is derived from an EMBL/GenBank/DDBJ whole genome shotgun (WGS) entry which is preliminary data.</text>
</comment>
<reference evidence="3" key="1">
    <citation type="submission" date="2014-03" db="EMBL/GenBank/DDBJ databases">
        <title>The Genome Sequence of Puccinia striiformis f. sp. tritici PST-78.</title>
        <authorList>
            <consortium name="The Broad Institute Genome Sequencing Platform"/>
            <person name="Cuomo C."/>
            <person name="Hulbert S."/>
            <person name="Chen X."/>
            <person name="Walker B."/>
            <person name="Young S.K."/>
            <person name="Zeng Q."/>
            <person name="Gargeya S."/>
            <person name="Fitzgerald M."/>
            <person name="Haas B."/>
            <person name="Abouelleil A."/>
            <person name="Alvarado L."/>
            <person name="Arachchi H.M."/>
            <person name="Berlin A.M."/>
            <person name="Chapman S.B."/>
            <person name="Goldberg J."/>
            <person name="Griggs A."/>
            <person name="Gujja S."/>
            <person name="Hansen M."/>
            <person name="Howarth C."/>
            <person name="Imamovic A."/>
            <person name="Larimer J."/>
            <person name="McCowan C."/>
            <person name="Montmayeur A."/>
            <person name="Murphy C."/>
            <person name="Neiman D."/>
            <person name="Pearson M."/>
            <person name="Priest M."/>
            <person name="Roberts A."/>
            <person name="Saif S."/>
            <person name="Shea T."/>
            <person name="Sisk P."/>
            <person name="Sykes S."/>
            <person name="Wortman J."/>
            <person name="Nusbaum C."/>
            <person name="Birren B."/>
        </authorList>
    </citation>
    <scope>NUCLEOTIDE SEQUENCE [LARGE SCALE GENOMIC DNA]</scope>
    <source>
        <strain evidence="3">race PST-78</strain>
    </source>
</reference>
<proteinExistence type="predicted"/>
<feature type="compositionally biased region" description="Polar residues" evidence="1">
    <location>
        <begin position="64"/>
        <end position="75"/>
    </location>
</feature>